<keyword evidence="5" id="KW-0560">Oxidoreductase</keyword>
<dbReference type="Pfam" id="PF01565">
    <property type="entry name" value="FAD_binding_4"/>
    <property type="match status" value="1"/>
</dbReference>
<dbReference type="InterPro" id="IPR016167">
    <property type="entry name" value="FAD-bd_PCMH_sub1"/>
</dbReference>
<reference evidence="6 7" key="1">
    <citation type="journal article" date="2017" name="ISME J.">
        <title>Grape pomace compost harbors organohalide-respiring Dehalogenimonas species with novel reductive dehalogenase genes.</title>
        <authorList>
            <person name="Yang Y."/>
            <person name="Higgins S.A."/>
            <person name="Yan J."/>
            <person name="Simsir B."/>
            <person name="Chourey K."/>
            <person name="Iyer R."/>
            <person name="Hettich R.L."/>
            <person name="Baldwin B."/>
            <person name="Ogles D.M."/>
            <person name="Loffler F.E."/>
        </authorList>
    </citation>
    <scope>NUCLEOTIDE SEQUENCE [LARGE SCALE GENOMIC DNA]</scope>
    <source>
        <strain evidence="6 7">GP</strain>
    </source>
</reference>
<dbReference type="Gene3D" id="3.30.465.10">
    <property type="match status" value="1"/>
</dbReference>
<evidence type="ECO:0000256" key="4">
    <source>
        <dbReference type="ARBA" id="ARBA00022827"/>
    </source>
</evidence>
<accession>A0A2P5P732</accession>
<evidence type="ECO:0000256" key="1">
    <source>
        <dbReference type="ARBA" id="ARBA00001974"/>
    </source>
</evidence>
<proteinExistence type="inferred from homology"/>
<gene>
    <name evidence="6" type="ORF">JP09_007095</name>
</gene>
<evidence type="ECO:0000256" key="5">
    <source>
        <dbReference type="ARBA" id="ARBA00023002"/>
    </source>
</evidence>
<dbReference type="InterPro" id="IPR050416">
    <property type="entry name" value="FAD-linked_Oxidoreductase"/>
</dbReference>
<dbReference type="InterPro" id="IPR016169">
    <property type="entry name" value="FAD-bd_PCMH_sub2"/>
</dbReference>
<organism evidence="6 7">
    <name type="scientific">Dehalogenimonas etheniformans</name>
    <dbReference type="NCBI Taxonomy" id="1536648"/>
    <lineage>
        <taxon>Bacteria</taxon>
        <taxon>Bacillati</taxon>
        <taxon>Chloroflexota</taxon>
        <taxon>Dehalococcoidia</taxon>
        <taxon>Dehalococcoidales</taxon>
        <taxon>Dehalococcoidaceae</taxon>
        <taxon>Dehalogenimonas</taxon>
    </lineage>
</organism>
<sequence>MLQDFARAIKGRVILPNNQDYDTARKLFYGGFDRKPKAIVRVKDASDVQKTIAFTKENNYELAVRSGGHSVAGYSVIDDSIVIDFTDMRQLEIDTELKTAWAEPGLTSGEVTNELDKHNLVLGFGDTGSVGSGGITLGGGVGYLVRKFGLTIDNLLAAEIVTADGKILRIDKDNHPDLFWAIRGGGGNFGVVTKFKYQLHDLAECYGGMMFLPATAEVIAGFVDIAQKAPDELSTIINIMPTPPMPGIDKDQIGKLSVIALMVYAGDPKEGERVIAPVRALAKPIVDMVKPMRYKEIYFPEDESYHPKAVGLNLHLNTIDFNLAKIIAHLNSIDAPMRALQLRVLGGAMSRVPIDETAYANRKAPIMANIAAFYGTEDERKARQQWAESFAKLLDQGNPAVYVNFLGLNEKDRIRDAYPGKTWERLVEVKKRYDPANFFHNNANISPTPVRQIHPAQRSK</sequence>
<dbReference type="InterPro" id="IPR016166">
    <property type="entry name" value="FAD-bd_PCMH"/>
</dbReference>
<dbReference type="GO" id="GO:0071949">
    <property type="term" value="F:FAD binding"/>
    <property type="evidence" value="ECO:0007669"/>
    <property type="project" value="InterPro"/>
</dbReference>
<dbReference type="Pfam" id="PF08031">
    <property type="entry name" value="BBE"/>
    <property type="match status" value="1"/>
</dbReference>
<dbReference type="PANTHER" id="PTHR42973">
    <property type="entry name" value="BINDING OXIDOREDUCTASE, PUTATIVE (AFU_ORTHOLOGUE AFUA_1G17690)-RELATED"/>
    <property type="match status" value="1"/>
</dbReference>
<name>A0A2P5P732_9CHLR</name>
<dbReference type="PROSITE" id="PS00862">
    <property type="entry name" value="OX2_COVAL_FAD"/>
    <property type="match status" value="1"/>
</dbReference>
<keyword evidence="4" id="KW-0274">FAD</keyword>
<dbReference type="PANTHER" id="PTHR42973:SF39">
    <property type="entry name" value="FAD-BINDING PCMH-TYPE DOMAIN-CONTAINING PROTEIN"/>
    <property type="match status" value="1"/>
</dbReference>
<dbReference type="Gene3D" id="3.30.43.10">
    <property type="entry name" value="Uridine Diphospho-n-acetylenolpyruvylglucosamine Reductase, domain 2"/>
    <property type="match status" value="1"/>
</dbReference>
<comment type="similarity">
    <text evidence="2">Belongs to the oxygen-dependent FAD-linked oxidoreductase family.</text>
</comment>
<protein>
    <submittedName>
        <fullName evidence="6">FAD-binding oxidoreductase</fullName>
    </submittedName>
</protein>
<evidence type="ECO:0000313" key="6">
    <source>
        <dbReference type="EMBL" id="PPD58107.1"/>
    </source>
</evidence>
<keyword evidence="7" id="KW-1185">Reference proteome</keyword>
<comment type="caution">
    <text evidence="6">The sequence shown here is derived from an EMBL/GenBank/DDBJ whole genome shotgun (WGS) entry which is preliminary data.</text>
</comment>
<dbReference type="OrthoDB" id="545125at2"/>
<evidence type="ECO:0000313" key="7">
    <source>
        <dbReference type="Proteomes" id="UP000235653"/>
    </source>
</evidence>
<dbReference type="InterPro" id="IPR036318">
    <property type="entry name" value="FAD-bd_PCMH-like_sf"/>
</dbReference>
<dbReference type="InterPro" id="IPR006093">
    <property type="entry name" value="Oxy_OxRdtase_FAD_BS"/>
</dbReference>
<evidence type="ECO:0000256" key="2">
    <source>
        <dbReference type="ARBA" id="ARBA00005466"/>
    </source>
</evidence>
<dbReference type="SUPFAM" id="SSF55103">
    <property type="entry name" value="FAD-linked oxidases, C-terminal domain"/>
    <property type="match status" value="1"/>
</dbReference>
<dbReference type="SUPFAM" id="SSF56176">
    <property type="entry name" value="FAD-binding/transporter-associated domain-like"/>
    <property type="match status" value="1"/>
</dbReference>
<dbReference type="AlphaFoldDB" id="A0A2P5P732"/>
<evidence type="ECO:0000256" key="3">
    <source>
        <dbReference type="ARBA" id="ARBA00022630"/>
    </source>
</evidence>
<comment type="cofactor">
    <cofactor evidence="1">
        <name>FAD</name>
        <dbReference type="ChEBI" id="CHEBI:57692"/>
    </cofactor>
</comment>
<dbReference type="InterPro" id="IPR016164">
    <property type="entry name" value="FAD-linked_Oxase-like_C"/>
</dbReference>
<dbReference type="PROSITE" id="PS51387">
    <property type="entry name" value="FAD_PCMH"/>
    <property type="match status" value="1"/>
</dbReference>
<dbReference type="GO" id="GO:0016491">
    <property type="term" value="F:oxidoreductase activity"/>
    <property type="evidence" value="ECO:0007669"/>
    <property type="project" value="UniProtKB-KW"/>
</dbReference>
<dbReference type="InterPro" id="IPR006094">
    <property type="entry name" value="Oxid_FAD_bind_N"/>
</dbReference>
<dbReference type="InterPro" id="IPR012951">
    <property type="entry name" value="BBE"/>
</dbReference>
<dbReference type="Proteomes" id="UP000235653">
    <property type="component" value="Unassembled WGS sequence"/>
</dbReference>
<keyword evidence="3" id="KW-0285">Flavoprotein</keyword>
<dbReference type="EMBL" id="JQAN02000010">
    <property type="protein sequence ID" value="PPD58107.1"/>
    <property type="molecule type" value="Genomic_DNA"/>
</dbReference>
<dbReference type="Gene3D" id="3.40.462.20">
    <property type="match status" value="1"/>
</dbReference>